<dbReference type="NCBIfam" id="NF033580">
    <property type="entry name" value="transpos_IS5_3"/>
    <property type="match status" value="1"/>
</dbReference>
<dbReference type="AlphaFoldDB" id="A0A518H1D7"/>
<evidence type="ECO:0000313" key="3">
    <source>
        <dbReference type="EMBL" id="QDV34631.1"/>
    </source>
</evidence>
<dbReference type="GO" id="GO:0004803">
    <property type="term" value="F:transposase activity"/>
    <property type="evidence" value="ECO:0007669"/>
    <property type="project" value="InterPro"/>
</dbReference>
<proteinExistence type="predicted"/>
<dbReference type="GO" id="GO:0006313">
    <property type="term" value="P:DNA transposition"/>
    <property type="evidence" value="ECO:0007669"/>
    <property type="project" value="InterPro"/>
</dbReference>
<feature type="domain" description="Insertion element IS402-like" evidence="2">
    <location>
        <begin position="9"/>
        <end position="81"/>
    </location>
</feature>
<sequence>MRKPYKTDLTDAQWTIIEPFIPPRRPGGRPRATDIREVLNTLLYQARTGCQWELLPHDLLPRSTVWDDFQQWRDDGTWQRIADALRPQVREAKGREPTPRVGYIDSQTVKGTEVGGERGFDGGKLVRGRKRHALFDSLGLLLAVVITAASADDGATAPEVLGRLDRPRYPRLEVIYGDTKYNNRRPDGWLQETEAPFRVEVVKRPEGEAGFVKLPKRWVAERSFAWLGRDRRHSKDYEWNPESSGAWVRISAIGGMLRRLAPDETRKPAPFMYRKPQAAYLSG</sequence>
<dbReference type="KEGG" id="tpla:ElP_25220"/>
<dbReference type="EMBL" id="CP036426">
    <property type="protein sequence ID" value="QDV34631.1"/>
    <property type="molecule type" value="Genomic_DNA"/>
</dbReference>
<dbReference type="PANTHER" id="PTHR30007:SF0">
    <property type="entry name" value="TRANSPOSASE"/>
    <property type="match status" value="1"/>
</dbReference>
<protein>
    <submittedName>
        <fullName evidence="3">Transposase DDE domain protein</fullName>
    </submittedName>
</protein>
<dbReference type="Pfam" id="PF01609">
    <property type="entry name" value="DDE_Tnp_1"/>
    <property type="match status" value="1"/>
</dbReference>
<dbReference type="InterPro" id="IPR002559">
    <property type="entry name" value="Transposase_11"/>
</dbReference>
<feature type="domain" description="Transposase IS4-like" evidence="1">
    <location>
        <begin position="98"/>
        <end position="235"/>
    </location>
</feature>
<dbReference type="Proteomes" id="UP000317835">
    <property type="component" value="Chromosome"/>
</dbReference>
<reference evidence="3 4" key="1">
    <citation type="submission" date="2019-02" db="EMBL/GenBank/DDBJ databases">
        <title>Deep-cultivation of Planctomycetes and their phenomic and genomic characterization uncovers novel biology.</title>
        <authorList>
            <person name="Wiegand S."/>
            <person name="Jogler M."/>
            <person name="Boedeker C."/>
            <person name="Pinto D."/>
            <person name="Vollmers J."/>
            <person name="Rivas-Marin E."/>
            <person name="Kohn T."/>
            <person name="Peeters S.H."/>
            <person name="Heuer A."/>
            <person name="Rast P."/>
            <person name="Oberbeckmann S."/>
            <person name="Bunk B."/>
            <person name="Jeske O."/>
            <person name="Meyerdierks A."/>
            <person name="Storesund J.E."/>
            <person name="Kallscheuer N."/>
            <person name="Luecker S."/>
            <person name="Lage O.M."/>
            <person name="Pohl T."/>
            <person name="Merkel B.J."/>
            <person name="Hornburger P."/>
            <person name="Mueller R.-W."/>
            <person name="Bruemmer F."/>
            <person name="Labrenz M."/>
            <person name="Spormann A.M."/>
            <person name="Op den Camp H."/>
            <person name="Overmann J."/>
            <person name="Amann R."/>
            <person name="Jetten M.S.M."/>
            <person name="Mascher T."/>
            <person name="Medema M.H."/>
            <person name="Devos D.P."/>
            <person name="Kaster A.-K."/>
            <person name="Ovreas L."/>
            <person name="Rohde M."/>
            <person name="Galperin M.Y."/>
            <person name="Jogler C."/>
        </authorList>
    </citation>
    <scope>NUCLEOTIDE SEQUENCE [LARGE SCALE GENOMIC DNA]</scope>
    <source>
        <strain evidence="3 4">ElP</strain>
    </source>
</reference>
<organism evidence="3 4">
    <name type="scientific">Tautonia plasticadhaerens</name>
    <dbReference type="NCBI Taxonomy" id="2527974"/>
    <lineage>
        <taxon>Bacteria</taxon>
        <taxon>Pseudomonadati</taxon>
        <taxon>Planctomycetota</taxon>
        <taxon>Planctomycetia</taxon>
        <taxon>Isosphaerales</taxon>
        <taxon>Isosphaeraceae</taxon>
        <taxon>Tautonia</taxon>
    </lineage>
</organism>
<evidence type="ECO:0000313" key="4">
    <source>
        <dbReference type="Proteomes" id="UP000317835"/>
    </source>
</evidence>
<dbReference type="GO" id="GO:0003677">
    <property type="term" value="F:DNA binding"/>
    <property type="evidence" value="ECO:0007669"/>
    <property type="project" value="InterPro"/>
</dbReference>
<name>A0A518H1D7_9BACT</name>
<evidence type="ECO:0000259" key="1">
    <source>
        <dbReference type="Pfam" id="PF01609"/>
    </source>
</evidence>
<accession>A0A518H1D7</accession>
<evidence type="ECO:0000259" key="2">
    <source>
        <dbReference type="Pfam" id="PF13340"/>
    </source>
</evidence>
<dbReference type="Pfam" id="PF13340">
    <property type="entry name" value="DUF4096"/>
    <property type="match status" value="1"/>
</dbReference>
<keyword evidence="4" id="KW-1185">Reference proteome</keyword>
<dbReference type="PANTHER" id="PTHR30007">
    <property type="entry name" value="PHP DOMAIN PROTEIN"/>
    <property type="match status" value="1"/>
</dbReference>
<gene>
    <name evidence="3" type="ORF">ElP_25220</name>
</gene>
<dbReference type="InterPro" id="IPR025161">
    <property type="entry name" value="IS402-like_dom"/>
</dbReference>
<dbReference type="RefSeq" id="WP_197446927.1">
    <property type="nucleotide sequence ID" value="NZ_CP036426.1"/>
</dbReference>